<keyword evidence="13" id="KW-1185">Reference proteome</keyword>
<evidence type="ECO:0000256" key="5">
    <source>
        <dbReference type="ARBA" id="ARBA00022741"/>
    </source>
</evidence>
<dbReference type="SUPFAM" id="SSF52540">
    <property type="entry name" value="P-loop containing nucleoside triphosphate hydrolases"/>
    <property type="match status" value="1"/>
</dbReference>
<dbReference type="PANTHER" id="PTHR43134:SF1">
    <property type="entry name" value="SIGNAL RECOGNITION PARTICLE RECEPTOR SUBUNIT ALPHA"/>
    <property type="match status" value="1"/>
</dbReference>
<dbReference type="RefSeq" id="WP_258569371.1">
    <property type="nucleotide sequence ID" value="NZ_JAKUDN010000002.1"/>
</dbReference>
<evidence type="ECO:0000256" key="9">
    <source>
        <dbReference type="ARBA" id="ARBA00023170"/>
    </source>
</evidence>
<dbReference type="EMBL" id="JAKUDN010000002">
    <property type="protein sequence ID" value="MCP8352265.1"/>
    <property type="molecule type" value="Genomic_DNA"/>
</dbReference>
<evidence type="ECO:0000256" key="1">
    <source>
        <dbReference type="ARBA" id="ARBA00004413"/>
    </source>
</evidence>
<name>A0ABT1L507_9GAMM</name>
<protein>
    <submittedName>
        <fullName evidence="12">Signal recognition particle-docking protein FtsY</fullName>
    </submittedName>
</protein>
<dbReference type="NCBIfam" id="TIGR00064">
    <property type="entry name" value="ftsY"/>
    <property type="match status" value="1"/>
</dbReference>
<evidence type="ECO:0000256" key="3">
    <source>
        <dbReference type="ARBA" id="ARBA00022475"/>
    </source>
</evidence>
<feature type="domain" description="SRP54-type proteins GTP-binding" evidence="11">
    <location>
        <begin position="271"/>
        <end position="284"/>
    </location>
</feature>
<keyword evidence="8" id="KW-0472">Membrane</keyword>
<evidence type="ECO:0000259" key="11">
    <source>
        <dbReference type="PROSITE" id="PS00300"/>
    </source>
</evidence>
<dbReference type="InterPro" id="IPR013822">
    <property type="entry name" value="Signal_recog_particl_SRP54_hlx"/>
</dbReference>
<keyword evidence="9" id="KW-0675">Receptor</keyword>
<evidence type="ECO:0000256" key="10">
    <source>
        <dbReference type="ARBA" id="ARBA00048027"/>
    </source>
</evidence>
<keyword evidence="6" id="KW-0378">Hydrolase</keyword>
<comment type="catalytic activity">
    <reaction evidence="10">
        <text>GTP + H2O = GDP + phosphate + H(+)</text>
        <dbReference type="Rhea" id="RHEA:19669"/>
        <dbReference type="ChEBI" id="CHEBI:15377"/>
        <dbReference type="ChEBI" id="CHEBI:15378"/>
        <dbReference type="ChEBI" id="CHEBI:37565"/>
        <dbReference type="ChEBI" id="CHEBI:43474"/>
        <dbReference type="ChEBI" id="CHEBI:58189"/>
        <dbReference type="EC" id="3.6.5.4"/>
    </reaction>
</comment>
<dbReference type="PROSITE" id="PS00300">
    <property type="entry name" value="SRP54"/>
    <property type="match status" value="1"/>
</dbReference>
<evidence type="ECO:0000313" key="12">
    <source>
        <dbReference type="EMBL" id="MCP8352265.1"/>
    </source>
</evidence>
<dbReference type="SUPFAM" id="SSF47364">
    <property type="entry name" value="Domain of the SRP/SRP receptor G-proteins"/>
    <property type="match status" value="1"/>
</dbReference>
<proteinExistence type="inferred from homology"/>
<dbReference type="Proteomes" id="UP001320768">
    <property type="component" value="Unassembled WGS sequence"/>
</dbReference>
<dbReference type="PANTHER" id="PTHR43134">
    <property type="entry name" value="SIGNAL RECOGNITION PARTICLE RECEPTOR SUBUNIT ALPHA"/>
    <property type="match status" value="1"/>
</dbReference>
<dbReference type="Gene3D" id="3.40.50.300">
    <property type="entry name" value="P-loop containing nucleotide triphosphate hydrolases"/>
    <property type="match status" value="1"/>
</dbReference>
<gene>
    <name evidence="12" type="primary">ftsY</name>
    <name evidence="12" type="ORF">MKS91_03055</name>
</gene>
<evidence type="ECO:0000313" key="13">
    <source>
        <dbReference type="Proteomes" id="UP001320768"/>
    </source>
</evidence>
<dbReference type="SMART" id="SM00382">
    <property type="entry name" value="AAA"/>
    <property type="match status" value="1"/>
</dbReference>
<dbReference type="SMART" id="SM00962">
    <property type="entry name" value="SRP54"/>
    <property type="match status" value="1"/>
</dbReference>
<keyword evidence="5" id="KW-0547">Nucleotide-binding</keyword>
<dbReference type="InterPro" id="IPR042101">
    <property type="entry name" value="SRP54_N_sf"/>
</dbReference>
<evidence type="ECO:0000256" key="7">
    <source>
        <dbReference type="ARBA" id="ARBA00023134"/>
    </source>
</evidence>
<dbReference type="Pfam" id="PF02881">
    <property type="entry name" value="SRP54_N"/>
    <property type="match status" value="1"/>
</dbReference>
<evidence type="ECO:0000256" key="8">
    <source>
        <dbReference type="ARBA" id="ARBA00023136"/>
    </source>
</evidence>
<dbReference type="Gene3D" id="1.20.120.140">
    <property type="entry name" value="Signal recognition particle SRP54, nucleotide-binding domain"/>
    <property type="match status" value="1"/>
</dbReference>
<dbReference type="InterPro" id="IPR000897">
    <property type="entry name" value="SRP54_GTPase_dom"/>
</dbReference>
<evidence type="ECO:0000256" key="2">
    <source>
        <dbReference type="ARBA" id="ARBA00008531"/>
    </source>
</evidence>
<comment type="subcellular location">
    <subcellularLocation>
        <location evidence="1">Cell membrane</location>
        <topology evidence="1">Peripheral membrane protein</topology>
        <orientation evidence="1">Cytoplasmic side</orientation>
    </subcellularLocation>
</comment>
<dbReference type="InterPro" id="IPR036225">
    <property type="entry name" value="SRP/SRP_N"/>
</dbReference>
<dbReference type="Pfam" id="PF00448">
    <property type="entry name" value="SRP54"/>
    <property type="match status" value="1"/>
</dbReference>
<comment type="similarity">
    <text evidence="2">Belongs to the GTP-binding SRP family.</text>
</comment>
<evidence type="ECO:0000256" key="4">
    <source>
        <dbReference type="ARBA" id="ARBA00022490"/>
    </source>
</evidence>
<sequence>MHWFTKNTDRVYAKTKRAMSRVVGILKGKKRLDEATLSSLKSALIDADLGLSLTDEAMAHLQTVCAQGVDEDATLLETLKAFLRGFFQPVKPLSESLMPVVLVVGINGAGKTTSIAKLARYYGEQGHKVALASGDTYRAAADEQLNYWADAVGAVFINRPDTQDPAAVMYDAYGTAKQAGATLLIADTAGRMHGQQGLMDQLKKVKRVLGKLDAKAPHEVWLVLDGSLGQSNVTQAQLFHEALGVTGVVLTKMDGSAKGGALFSVAKMGLPIRFLGSGESSEDLQLFDPKVFVDEVFA</sequence>
<organism evidence="12 13">
    <name type="scientific">Candidatus Synchoanobacter obligatus</name>
    <dbReference type="NCBI Taxonomy" id="2919597"/>
    <lineage>
        <taxon>Bacteria</taxon>
        <taxon>Pseudomonadati</taxon>
        <taxon>Pseudomonadota</taxon>
        <taxon>Gammaproteobacteria</taxon>
        <taxon>Candidatus Comchoanobacterales</taxon>
        <taxon>Candidatus Comchoanobacteraceae</taxon>
        <taxon>Candidatus Synchoanobacter</taxon>
    </lineage>
</organism>
<dbReference type="InterPro" id="IPR027417">
    <property type="entry name" value="P-loop_NTPase"/>
</dbReference>
<evidence type="ECO:0000256" key="6">
    <source>
        <dbReference type="ARBA" id="ARBA00022801"/>
    </source>
</evidence>
<accession>A0ABT1L507</accession>
<keyword evidence="7" id="KW-0342">GTP-binding</keyword>
<comment type="caution">
    <text evidence="12">The sequence shown here is derived from an EMBL/GenBank/DDBJ whole genome shotgun (WGS) entry which is preliminary data.</text>
</comment>
<dbReference type="InterPro" id="IPR004390">
    <property type="entry name" value="SR_rcpt_FtsY"/>
</dbReference>
<dbReference type="InterPro" id="IPR003593">
    <property type="entry name" value="AAA+_ATPase"/>
</dbReference>
<keyword evidence="3" id="KW-1003">Cell membrane</keyword>
<keyword evidence="4" id="KW-0963">Cytoplasm</keyword>
<reference evidence="12 13" key="1">
    <citation type="journal article" date="2022" name="Nat. Microbiol.">
        <title>The microbiome of a bacterivorous marine choanoflagellate contains a resource-demanding obligate bacterial associate.</title>
        <authorList>
            <person name="Needham D.M."/>
            <person name="Poirier C."/>
            <person name="Bachy C."/>
            <person name="George E.E."/>
            <person name="Wilken S."/>
            <person name="Yung C.C.M."/>
            <person name="Limardo A.J."/>
            <person name="Morando M."/>
            <person name="Sudek L."/>
            <person name="Malmstrom R.R."/>
            <person name="Keeling P.J."/>
            <person name="Santoro A.E."/>
            <person name="Worden A.Z."/>
        </authorList>
    </citation>
    <scope>NUCLEOTIDE SEQUENCE [LARGE SCALE GENOMIC DNA]</scope>
    <source>
        <strain evidence="12 13">Comchoano-2</strain>
    </source>
</reference>